<accession>W7QIQ1</accession>
<sequence>YYDEQHRVCRIMRSDTGTKLYGYNDFGQMIWSTEHYSSPWSATSFQPDSCPTTQDVPNAYKTTYQYDNHGNTRQVLYADSTPDKTYTFDKLGKLLTVESNEYVQSYGYNALGLLEEERLQLANGKTYEVSYSYNSLGHRDLMLYPDQDNPINYKPNILGQPTQLIIEGGQTFVKNGVSYHANGAIKQFIYGNGVIHNTTLTVGQLPETISDLNGASIYNKLTYSYDANKNINRIDDGSSSYWSINSLSYDGLD</sequence>
<dbReference type="AlphaFoldDB" id="W7QIQ1"/>
<feature type="non-terminal residue" evidence="1">
    <location>
        <position position="253"/>
    </location>
</feature>
<dbReference type="eggNOG" id="COG3209">
    <property type="taxonomic scope" value="Bacteria"/>
</dbReference>
<evidence type="ECO:0000313" key="2">
    <source>
        <dbReference type="Proteomes" id="UP000019276"/>
    </source>
</evidence>
<feature type="non-terminal residue" evidence="1">
    <location>
        <position position="1"/>
    </location>
</feature>
<evidence type="ECO:0000313" key="1">
    <source>
        <dbReference type="EMBL" id="EWH08048.1"/>
    </source>
</evidence>
<dbReference type="Proteomes" id="UP000019276">
    <property type="component" value="Unassembled WGS sequence"/>
</dbReference>
<keyword evidence="2" id="KW-1185">Reference proteome</keyword>
<dbReference type="EMBL" id="ARZY01000103">
    <property type="protein sequence ID" value="EWH08048.1"/>
    <property type="molecule type" value="Genomic_DNA"/>
</dbReference>
<name>W7QIQ1_9ALTE</name>
<dbReference type="Gene3D" id="2.180.10.10">
    <property type="entry name" value="RHS repeat-associated core"/>
    <property type="match status" value="1"/>
</dbReference>
<organism evidence="1 2">
    <name type="scientific">Catenovulum agarivorans DS-2</name>
    <dbReference type="NCBI Taxonomy" id="1328313"/>
    <lineage>
        <taxon>Bacteria</taxon>
        <taxon>Pseudomonadati</taxon>
        <taxon>Pseudomonadota</taxon>
        <taxon>Gammaproteobacteria</taxon>
        <taxon>Alteromonadales</taxon>
        <taxon>Alteromonadaceae</taxon>
        <taxon>Catenovulum</taxon>
    </lineage>
</organism>
<comment type="caution">
    <text evidence="1">The sequence shown here is derived from an EMBL/GenBank/DDBJ whole genome shotgun (WGS) entry which is preliminary data.</text>
</comment>
<gene>
    <name evidence="1" type="ORF">DS2_19351</name>
</gene>
<proteinExistence type="predicted"/>
<protein>
    <submittedName>
        <fullName evidence="1">YD repeat protein</fullName>
    </submittedName>
</protein>
<reference evidence="1 2" key="1">
    <citation type="journal article" date="2014" name="Genome Announc.">
        <title>Draft Genome Sequence of the Agar-Degrading Bacterium Catenovulum sp. Strain DS-2, Isolated from Intestines of Haliotis diversicolor.</title>
        <authorList>
            <person name="Shan D."/>
            <person name="Li X."/>
            <person name="Gu Z."/>
            <person name="Wei G."/>
            <person name="Gao Z."/>
            <person name="Shao Z."/>
        </authorList>
    </citation>
    <scope>NUCLEOTIDE SEQUENCE [LARGE SCALE GENOMIC DNA]</scope>
    <source>
        <strain evidence="1 2">DS-2</strain>
    </source>
</reference>
<dbReference type="STRING" id="1328313.DS2_19351"/>